<evidence type="ECO:0000313" key="2">
    <source>
        <dbReference type="EMBL" id="RFC81602.1"/>
    </source>
</evidence>
<reference evidence="2 3" key="1">
    <citation type="submission" date="2018-08" db="EMBL/GenBank/DDBJ databases">
        <title>The draft genome of Acinetobacter sichuanensis strain WCHAc060041.</title>
        <authorList>
            <person name="Qin J."/>
            <person name="Feng Y."/>
            <person name="Zong Z."/>
        </authorList>
    </citation>
    <scope>NUCLEOTIDE SEQUENCE [LARGE SCALE GENOMIC DNA]</scope>
    <source>
        <strain evidence="2 3">WCHAc060041</strain>
    </source>
</reference>
<keyword evidence="1" id="KW-0812">Transmembrane</keyword>
<keyword evidence="1" id="KW-1133">Transmembrane helix</keyword>
<organism evidence="2 3">
    <name type="scientific">Acinetobacter sichuanensis</name>
    <dbReference type="NCBI Taxonomy" id="2136183"/>
    <lineage>
        <taxon>Bacteria</taxon>
        <taxon>Pseudomonadati</taxon>
        <taxon>Pseudomonadota</taxon>
        <taxon>Gammaproteobacteria</taxon>
        <taxon>Moraxellales</taxon>
        <taxon>Moraxellaceae</taxon>
        <taxon>Acinetobacter</taxon>
    </lineage>
</organism>
<accession>A0A371YJF1</accession>
<gene>
    <name evidence="2" type="ORF">C9E89_020935</name>
</gene>
<evidence type="ECO:0000313" key="3">
    <source>
        <dbReference type="Proteomes" id="UP000240957"/>
    </source>
</evidence>
<dbReference type="EMBL" id="PYIX02000073">
    <property type="protein sequence ID" value="RFC81602.1"/>
    <property type="molecule type" value="Genomic_DNA"/>
</dbReference>
<sequence length="144" mass="16593">MFSILHALIFYTIGITLLIAIYFSGIDTHDSFDMSFRIIPTILGIAFTYSGAHSLIGAFKSRYKVLEYQKICSVKTIQSYIQANKDCYKHNQISCNQCGSKSIHFQKFYGAEENIPFSKYKAAIYNRHFCKQCSNTLFYTPLNY</sequence>
<feature type="transmembrane region" description="Helical" evidence="1">
    <location>
        <begin position="38"/>
        <end position="59"/>
    </location>
</feature>
<name>A0A371YJF1_9GAMM</name>
<feature type="transmembrane region" description="Helical" evidence="1">
    <location>
        <begin position="7"/>
        <end position="26"/>
    </location>
</feature>
<keyword evidence="1" id="KW-0472">Membrane</keyword>
<evidence type="ECO:0000256" key="1">
    <source>
        <dbReference type="SAM" id="Phobius"/>
    </source>
</evidence>
<dbReference type="Proteomes" id="UP000240957">
    <property type="component" value="Unassembled WGS sequence"/>
</dbReference>
<comment type="caution">
    <text evidence="2">The sequence shown here is derived from an EMBL/GenBank/DDBJ whole genome shotgun (WGS) entry which is preliminary data.</text>
</comment>
<proteinExistence type="predicted"/>
<dbReference type="AlphaFoldDB" id="A0A371YJF1"/>
<protein>
    <submittedName>
        <fullName evidence="2">Uncharacterized protein</fullName>
    </submittedName>
</protein>